<proteinExistence type="predicted"/>
<dbReference type="Pfam" id="PF10145">
    <property type="entry name" value="PhageMin_Tail"/>
    <property type="match status" value="1"/>
</dbReference>
<evidence type="ECO:0000313" key="4">
    <source>
        <dbReference type="Proteomes" id="UP001597314"/>
    </source>
</evidence>
<reference evidence="4" key="1">
    <citation type="journal article" date="2019" name="Int. J. Syst. Evol. Microbiol.">
        <title>The Global Catalogue of Microorganisms (GCM) 10K type strain sequencing project: providing services to taxonomists for standard genome sequencing and annotation.</title>
        <authorList>
            <consortium name="The Broad Institute Genomics Platform"/>
            <consortium name="The Broad Institute Genome Sequencing Center for Infectious Disease"/>
            <person name="Wu L."/>
            <person name="Ma J."/>
        </authorList>
    </citation>
    <scope>NUCLEOTIDE SEQUENCE [LARGE SCALE GENOMIC DNA]</scope>
    <source>
        <strain evidence="4">CGMCC 1.6774</strain>
    </source>
</reference>
<sequence length="643" mass="68132">MAGRSAEITIRLRDLASAGAKQIAAALKQVGTAARSVNGTTVRGPHVAGQGAPGTLVAPGLGLKGLAATAGAYGLGRSVTRGFRDYADVERHLTRVMNTANATRAEMGGVLGDLVKLSNEVALPLNDVVGGLDTLVAQGRTLKDALAILPAVARSAQASGATVEDIAKSADATASHMKVGAEGMQQAFDTMVAGGKAGMFELKDMARYLPSILPAASAAGLKGQEGLRTIVALMQVVRKFSGTSEEAAASVSDLFQKMEMAETQKKFKELGVDLEAMFKKGRQEGRNLLEVFEEAVHLATKGDASLVPKLAQDKEFARAIRSMIQARGEWQKLAREIAATSPGSTVKDLSNVTNDAAAATQRLNSAWESLLRSAGRLADKLGASSVMQGIANETNRLVDSWTDHPWSGTDAARAKAQEQALKLAEVRAKQAEMAVRTEEGRVAGAEKDAAAGRPFGRSNLKAAQERLAAARIAHQEAQMRVETMRLLRDKLPVTVTEQDRRSREQQDDHLRFWGPEKKRRAEEERARSEREAQKQLWDRRTGRVGPKTSAAPPVVDMGDAPGKLDQITQRAGQAGQALDKVDGARVAPVVDTSSIDAAISKVQQLLGGLMKASGMVVSPTITPRIAPASGGAAGTLNDFPGRR</sequence>
<organism evidence="3 4">
    <name type="scientific">Rhodoplanes azumiensis</name>
    <dbReference type="NCBI Taxonomy" id="1897628"/>
    <lineage>
        <taxon>Bacteria</taxon>
        <taxon>Pseudomonadati</taxon>
        <taxon>Pseudomonadota</taxon>
        <taxon>Alphaproteobacteria</taxon>
        <taxon>Hyphomicrobiales</taxon>
        <taxon>Nitrobacteraceae</taxon>
        <taxon>Rhodoplanes</taxon>
    </lineage>
</organism>
<gene>
    <name evidence="3" type="ORF">ACFSOX_14285</name>
</gene>
<dbReference type="NCBIfam" id="TIGR01760">
    <property type="entry name" value="tape_meas_TP901"/>
    <property type="match status" value="1"/>
</dbReference>
<feature type="domain" description="Phage tail tape measure protein" evidence="2">
    <location>
        <begin position="116"/>
        <end position="294"/>
    </location>
</feature>
<evidence type="ECO:0000313" key="3">
    <source>
        <dbReference type="EMBL" id="MFD2183323.1"/>
    </source>
</evidence>
<evidence type="ECO:0000256" key="1">
    <source>
        <dbReference type="SAM" id="MobiDB-lite"/>
    </source>
</evidence>
<dbReference type="RefSeq" id="WP_378478481.1">
    <property type="nucleotide sequence ID" value="NZ_JBHUIW010000016.1"/>
</dbReference>
<feature type="compositionally biased region" description="Basic and acidic residues" evidence="1">
    <location>
        <begin position="494"/>
        <end position="541"/>
    </location>
</feature>
<comment type="caution">
    <text evidence="3">The sequence shown here is derived from an EMBL/GenBank/DDBJ whole genome shotgun (WGS) entry which is preliminary data.</text>
</comment>
<keyword evidence="4" id="KW-1185">Reference proteome</keyword>
<dbReference type="Proteomes" id="UP001597314">
    <property type="component" value="Unassembled WGS sequence"/>
</dbReference>
<dbReference type="InterPro" id="IPR010090">
    <property type="entry name" value="Phage_tape_meas"/>
</dbReference>
<evidence type="ECO:0000259" key="2">
    <source>
        <dbReference type="Pfam" id="PF10145"/>
    </source>
</evidence>
<protein>
    <submittedName>
        <fullName evidence="3">Phage tail tape measure protein</fullName>
    </submittedName>
</protein>
<accession>A0ABW5AK41</accession>
<name>A0ABW5AK41_9BRAD</name>
<feature type="region of interest" description="Disordered" evidence="1">
    <location>
        <begin position="494"/>
        <end position="559"/>
    </location>
</feature>
<dbReference type="EMBL" id="JBHUIW010000016">
    <property type="protein sequence ID" value="MFD2183323.1"/>
    <property type="molecule type" value="Genomic_DNA"/>
</dbReference>